<proteinExistence type="predicted"/>
<dbReference type="RefSeq" id="WP_154535633.1">
    <property type="nucleotide sequence ID" value="NZ_VUNG01000082.1"/>
</dbReference>
<reference evidence="2 3" key="1">
    <citation type="submission" date="2019-08" db="EMBL/GenBank/DDBJ databases">
        <title>In-depth cultivation of the pig gut microbiome towards novel bacterial diversity and tailored functional studies.</title>
        <authorList>
            <person name="Wylensek D."/>
            <person name="Hitch T.C.A."/>
            <person name="Clavel T."/>
        </authorList>
    </citation>
    <scope>NUCLEOTIDE SEQUENCE [LARGE SCALE GENOMIC DNA]</scope>
    <source>
        <strain evidence="2 3">LKV-178-WT-2A</strain>
    </source>
</reference>
<dbReference type="PROSITE" id="PS51257">
    <property type="entry name" value="PROKAR_LIPOPROTEIN"/>
    <property type="match status" value="1"/>
</dbReference>
<dbReference type="AlphaFoldDB" id="A0A7K0KKR9"/>
<feature type="signal peptide" evidence="1">
    <location>
        <begin position="1"/>
        <end position="20"/>
    </location>
</feature>
<accession>A0A7K0KKR9</accession>
<feature type="chain" id="PRO_5029819411" evidence="1">
    <location>
        <begin position="21"/>
        <end position="502"/>
    </location>
</feature>
<dbReference type="Proteomes" id="UP000438914">
    <property type="component" value="Unassembled WGS sequence"/>
</dbReference>
<comment type="caution">
    <text evidence="2">The sequence shown here is derived from an EMBL/GenBank/DDBJ whole genome shotgun (WGS) entry which is preliminary data.</text>
</comment>
<gene>
    <name evidence="2" type="ORF">FYJ73_15445</name>
</gene>
<dbReference type="EMBL" id="VUNG01000082">
    <property type="protein sequence ID" value="MST86040.1"/>
    <property type="molecule type" value="Genomic_DNA"/>
</dbReference>
<evidence type="ECO:0000313" key="2">
    <source>
        <dbReference type="EMBL" id="MST86040.1"/>
    </source>
</evidence>
<keyword evidence="3" id="KW-1185">Reference proteome</keyword>
<name>A0A7K0KKR9_9BACT</name>
<dbReference type="Pfam" id="PF14092">
    <property type="entry name" value="DUF4270"/>
    <property type="match status" value="1"/>
</dbReference>
<organism evidence="2 3">
    <name type="scientific">Hallella mizrahii</name>
    <dbReference type="NCBI Taxonomy" id="2606637"/>
    <lineage>
        <taxon>Bacteria</taxon>
        <taxon>Pseudomonadati</taxon>
        <taxon>Bacteroidota</taxon>
        <taxon>Bacteroidia</taxon>
        <taxon>Bacteroidales</taxon>
        <taxon>Prevotellaceae</taxon>
        <taxon>Hallella</taxon>
    </lineage>
</organism>
<protein>
    <submittedName>
        <fullName evidence="2">DUF4270 domain-containing protein</fullName>
    </submittedName>
</protein>
<keyword evidence="1" id="KW-0732">Signal</keyword>
<evidence type="ECO:0000256" key="1">
    <source>
        <dbReference type="SAM" id="SignalP"/>
    </source>
</evidence>
<sequence length="502" mass="56132">MKIQHLVALFAAAVTFTACDDTTDTIGASLSNLTDAVEVGTASFDIPSNSILADSVLSNSLTGYIGKVRDPETGAYITGDFMAQFTCLEDYQFPDKNNLYGRNAHGKLEAGLVNADSCELRLFYRGFYGDSTRTMKMKAMEMSQTMNEDRSYYSSFDPLEQGLVRKDGAQATKVYSLIDYNLPQNVRDSSNYTPYITIKFNQPYTDKNGKVYSNYGTYVLETYYEHPEYFKNAYTFRNHVVPGFFFKNVGGLGNMAYISDSQLNVYYHQKHQYSETDSVNGEPVTVKKDTIFQNVTSFWGTEEVLQTTTITNDKSTLEKLVADQSCTYLKTPAGIYTEMTLPVDDITKGHENDIVTSAQLVVPRLNNTSTSEYAFDAPQKVLLIPKDSIRSFFENNDIDNNKTAYITSWTNSGDNSYIFSNIASLVTSMKNVDKAKRSTNWNKIVLIPVEVSTTSTYSSYTGQTSTVTTKVANDMSLTSTRLAKGTSQNSPIKLSVIYSRFK</sequence>
<evidence type="ECO:0000313" key="3">
    <source>
        <dbReference type="Proteomes" id="UP000438914"/>
    </source>
</evidence>
<dbReference type="InterPro" id="IPR025366">
    <property type="entry name" value="DUF4270"/>
</dbReference>